<keyword evidence="1" id="KW-0472">Membrane</keyword>
<organism evidence="3 4">
    <name type="scientific">Chytriomyces confervae</name>
    <dbReference type="NCBI Taxonomy" id="246404"/>
    <lineage>
        <taxon>Eukaryota</taxon>
        <taxon>Fungi</taxon>
        <taxon>Fungi incertae sedis</taxon>
        <taxon>Chytridiomycota</taxon>
        <taxon>Chytridiomycota incertae sedis</taxon>
        <taxon>Chytridiomycetes</taxon>
        <taxon>Chytridiales</taxon>
        <taxon>Chytriomycetaceae</taxon>
        <taxon>Chytriomyces</taxon>
    </lineage>
</organism>
<keyword evidence="1" id="KW-0812">Transmembrane</keyword>
<keyword evidence="2" id="KW-0732">Signal</keyword>
<dbReference type="Proteomes" id="UP000320333">
    <property type="component" value="Unassembled WGS sequence"/>
</dbReference>
<feature type="signal peptide" evidence="2">
    <location>
        <begin position="1"/>
        <end position="22"/>
    </location>
</feature>
<gene>
    <name evidence="3" type="ORF">CcCBS67573_g09457</name>
</gene>
<reference evidence="3 4" key="1">
    <citation type="journal article" date="2019" name="Sci. Rep.">
        <title>Comparative genomics of chytrid fungi reveal insights into the obligate biotrophic and pathogenic lifestyle of Synchytrium endobioticum.</title>
        <authorList>
            <person name="van de Vossenberg B.T.L.H."/>
            <person name="Warris S."/>
            <person name="Nguyen H.D.T."/>
            <person name="van Gent-Pelzer M.P.E."/>
            <person name="Joly D.L."/>
            <person name="van de Geest H.C."/>
            <person name="Bonants P.J.M."/>
            <person name="Smith D.S."/>
            <person name="Levesque C.A."/>
            <person name="van der Lee T.A.J."/>
        </authorList>
    </citation>
    <scope>NUCLEOTIDE SEQUENCE [LARGE SCALE GENOMIC DNA]</scope>
    <source>
        <strain evidence="3 4">CBS 675.73</strain>
    </source>
</reference>
<evidence type="ECO:0000313" key="3">
    <source>
        <dbReference type="EMBL" id="TPX55522.1"/>
    </source>
</evidence>
<feature type="transmembrane region" description="Helical" evidence="1">
    <location>
        <begin position="74"/>
        <end position="97"/>
    </location>
</feature>
<evidence type="ECO:0000313" key="4">
    <source>
        <dbReference type="Proteomes" id="UP000320333"/>
    </source>
</evidence>
<evidence type="ECO:0000256" key="1">
    <source>
        <dbReference type="SAM" id="Phobius"/>
    </source>
</evidence>
<name>A0A507DW39_9FUNG</name>
<keyword evidence="1" id="KW-1133">Transmembrane helix</keyword>
<proteinExistence type="predicted"/>
<feature type="transmembrane region" description="Helical" evidence="1">
    <location>
        <begin position="117"/>
        <end position="137"/>
    </location>
</feature>
<dbReference type="EMBL" id="QEAP01000845">
    <property type="protein sequence ID" value="TPX55522.1"/>
    <property type="molecule type" value="Genomic_DNA"/>
</dbReference>
<keyword evidence="4" id="KW-1185">Reference proteome</keyword>
<dbReference type="OrthoDB" id="2148842at2759"/>
<sequence length="306" mass="33176">MGILLAYLTVQSLLLLIIPAASFNVWRVEFESPSDRHVDTPTITPQTASVLFTLLRSLVPAASNPQWKAADPRIRSLIVSYMFIDTIWIFQSSLLALLTDTTLSLLTNWPQKQRTSFRLYLVCLYVLATLVSLTPRLRSLYLIASTKMGSGHGRTLGNTAHDGHLFPGYGVRLSSSSGLSTAAATTNPVLAAAAARARRATSNNNTDGPNLFGMNELKMDQENAALKKELDSKIPNTGLDAMLGFGLKMGAKGDGTGIEKFYGKGHALGGKSSDVVAKSDATEDARKIVAEAWRGKEVRQSYEKID</sequence>
<protein>
    <submittedName>
        <fullName evidence="3">Uncharacterized protein</fullName>
    </submittedName>
</protein>
<feature type="chain" id="PRO_5021253590" evidence="2">
    <location>
        <begin position="23"/>
        <end position="306"/>
    </location>
</feature>
<dbReference type="AlphaFoldDB" id="A0A507DW39"/>
<comment type="caution">
    <text evidence="3">The sequence shown here is derived from an EMBL/GenBank/DDBJ whole genome shotgun (WGS) entry which is preliminary data.</text>
</comment>
<evidence type="ECO:0000256" key="2">
    <source>
        <dbReference type="SAM" id="SignalP"/>
    </source>
</evidence>
<accession>A0A507DW39</accession>